<dbReference type="EMBL" id="MF754115">
    <property type="protein sequence ID" value="ATI19403.1"/>
    <property type="molecule type" value="Genomic_DNA"/>
</dbReference>
<accession>A0A384WK04</accession>
<evidence type="ECO:0000313" key="1">
    <source>
        <dbReference type="EMBL" id="ATI19403.1"/>
    </source>
</evidence>
<name>A0A384WK04_9CAUD</name>
<organism evidence="1 2">
    <name type="scientific">Vibrio phage vB_VpaS_KF5</name>
    <dbReference type="NCBI Taxonomy" id="2041476"/>
    <lineage>
        <taxon>Viruses</taxon>
        <taxon>Duplodnaviria</taxon>
        <taxon>Heunggongvirae</taxon>
        <taxon>Uroviricota</taxon>
        <taxon>Caudoviricetes</taxon>
        <taxon>Mardecavirus</taxon>
        <taxon>Mardecavirus SSP002</taxon>
    </lineage>
</organism>
<protein>
    <submittedName>
        <fullName evidence="1">Uncharacterized protein</fullName>
    </submittedName>
</protein>
<evidence type="ECO:0000313" key="2">
    <source>
        <dbReference type="Proteomes" id="UP000257560"/>
    </source>
</evidence>
<sequence>MKKVNKPQSNRFFEGVRDLDSLIGRSTHNGEYSNNVIRLGFTHLNGQVLEGCPVYITGELFDKIGGMVYGNGGELNKRYRLEMVYTMGGEYHLFVKYQHINGSRRVCAISPDSVQRWIDTQPKSN</sequence>
<reference evidence="1 2" key="1">
    <citation type="submission" date="2017-08" db="EMBL/GenBank/DDBJ databases">
        <title>Complete genome sequence of bacteriophage vB_VpaS_KF5.</title>
        <authorList>
            <person name="Yu J."/>
            <person name="Kwak S.-J."/>
            <person name="Lim J.-A."/>
            <person name="Chang H.-J."/>
        </authorList>
    </citation>
    <scope>NUCLEOTIDE SEQUENCE [LARGE SCALE GENOMIC DNA]</scope>
</reference>
<proteinExistence type="predicted"/>
<gene>
    <name evidence="1" type="ORF">KF5_093</name>
</gene>
<dbReference type="Proteomes" id="UP000257560">
    <property type="component" value="Segment"/>
</dbReference>